<evidence type="ECO:0000313" key="1">
    <source>
        <dbReference type="EMBL" id="RKF58077.1"/>
    </source>
</evidence>
<sequence>MHLRKGCAKAAQSASALLELPLKVSALSPTNRSTGQLELVLALAHP</sequence>
<organism evidence="1 2">
    <name type="scientific">Golovinomyces cichoracearum</name>
    <dbReference type="NCBI Taxonomy" id="62708"/>
    <lineage>
        <taxon>Eukaryota</taxon>
        <taxon>Fungi</taxon>
        <taxon>Dikarya</taxon>
        <taxon>Ascomycota</taxon>
        <taxon>Pezizomycotina</taxon>
        <taxon>Leotiomycetes</taxon>
        <taxon>Erysiphales</taxon>
        <taxon>Erysiphaceae</taxon>
        <taxon>Golovinomyces</taxon>
    </lineage>
</organism>
<name>A0A420HKX1_9PEZI</name>
<dbReference type="Proteomes" id="UP000285405">
    <property type="component" value="Unassembled WGS sequence"/>
</dbReference>
<proteinExistence type="predicted"/>
<dbReference type="AlphaFoldDB" id="A0A420HKX1"/>
<reference evidence="1 2" key="1">
    <citation type="journal article" date="2018" name="BMC Genomics">
        <title>Comparative genome analyses reveal sequence features reflecting distinct modes of host-adaptation between dicot and monocot powdery mildew.</title>
        <authorList>
            <person name="Wu Y."/>
            <person name="Ma X."/>
            <person name="Pan Z."/>
            <person name="Kale S.D."/>
            <person name="Song Y."/>
            <person name="King H."/>
            <person name="Zhang Q."/>
            <person name="Presley C."/>
            <person name="Deng X."/>
            <person name="Wei C.I."/>
            <person name="Xiao S."/>
        </authorList>
    </citation>
    <scope>NUCLEOTIDE SEQUENCE [LARGE SCALE GENOMIC DNA]</scope>
    <source>
        <strain evidence="1">UCSC1</strain>
    </source>
</reference>
<comment type="caution">
    <text evidence="1">The sequence shown here is derived from an EMBL/GenBank/DDBJ whole genome shotgun (WGS) entry which is preliminary data.</text>
</comment>
<dbReference type="EMBL" id="MCBR01018529">
    <property type="protein sequence ID" value="RKF58077.1"/>
    <property type="molecule type" value="Genomic_DNA"/>
</dbReference>
<protein>
    <submittedName>
        <fullName evidence="1">Uncharacterized protein</fullName>
    </submittedName>
</protein>
<gene>
    <name evidence="1" type="ORF">GcC1_185024</name>
</gene>
<evidence type="ECO:0000313" key="2">
    <source>
        <dbReference type="Proteomes" id="UP000285405"/>
    </source>
</evidence>
<accession>A0A420HKX1</accession>